<evidence type="ECO:0000313" key="1">
    <source>
        <dbReference type="EMBL" id="TFC95684.1"/>
    </source>
</evidence>
<protein>
    <recommendedName>
        <fullName evidence="3">Transposase</fullName>
    </recommendedName>
</protein>
<dbReference type="RefSeq" id="WP_134364425.1">
    <property type="nucleotide sequence ID" value="NZ_SOGJ01000032.1"/>
</dbReference>
<sequence length="90" mass="10091">MLEQIRTHHSAADPVGVEWKIRHLTRSIRSRERMLTWGGFATPHVPESPAVIAQRTAAQLTAIADLRAQLTHWEAIQANQTTITNATRSN</sequence>
<organism evidence="1 2">
    <name type="scientific">Cryobacterium breve</name>
    <dbReference type="NCBI Taxonomy" id="1259258"/>
    <lineage>
        <taxon>Bacteria</taxon>
        <taxon>Bacillati</taxon>
        <taxon>Actinomycetota</taxon>
        <taxon>Actinomycetes</taxon>
        <taxon>Micrococcales</taxon>
        <taxon>Microbacteriaceae</taxon>
        <taxon>Cryobacterium</taxon>
    </lineage>
</organism>
<accession>A0ABY2IVQ7</accession>
<evidence type="ECO:0008006" key="3">
    <source>
        <dbReference type="Google" id="ProtNLM"/>
    </source>
</evidence>
<evidence type="ECO:0000313" key="2">
    <source>
        <dbReference type="Proteomes" id="UP000298355"/>
    </source>
</evidence>
<proteinExistence type="predicted"/>
<reference evidence="1 2" key="1">
    <citation type="submission" date="2019-03" db="EMBL/GenBank/DDBJ databases">
        <title>Genomics of glacier-inhabiting Cryobacterium strains.</title>
        <authorList>
            <person name="Liu Q."/>
            <person name="Xin Y.-H."/>
        </authorList>
    </citation>
    <scope>NUCLEOTIDE SEQUENCE [LARGE SCALE GENOMIC DNA]</scope>
    <source>
        <strain evidence="1 2">TMT4-23</strain>
    </source>
</reference>
<gene>
    <name evidence="1" type="ORF">E3O65_14405</name>
</gene>
<dbReference type="EMBL" id="SOGJ01000032">
    <property type="protein sequence ID" value="TFC95684.1"/>
    <property type="molecule type" value="Genomic_DNA"/>
</dbReference>
<name>A0ABY2IVQ7_9MICO</name>
<comment type="caution">
    <text evidence="1">The sequence shown here is derived from an EMBL/GenBank/DDBJ whole genome shotgun (WGS) entry which is preliminary data.</text>
</comment>
<keyword evidence="2" id="KW-1185">Reference proteome</keyword>
<dbReference type="Proteomes" id="UP000298355">
    <property type="component" value="Unassembled WGS sequence"/>
</dbReference>